<evidence type="ECO:0000256" key="8">
    <source>
        <dbReference type="ARBA" id="ARBA00022840"/>
    </source>
</evidence>
<evidence type="ECO:0000256" key="17">
    <source>
        <dbReference type="SAM" id="MobiDB-lite"/>
    </source>
</evidence>
<proteinExistence type="inferred from homology"/>
<dbReference type="GO" id="GO:0000287">
    <property type="term" value="F:magnesium ion binding"/>
    <property type="evidence" value="ECO:0007669"/>
    <property type="project" value="UniProtKB-UniRule"/>
</dbReference>
<keyword evidence="4 15" id="KW-0227">DNA damage</keyword>
<dbReference type="PANTHER" id="PTHR11070">
    <property type="entry name" value="UVRD / RECB / PCRA DNA HELICASE FAMILY MEMBER"/>
    <property type="match status" value="1"/>
</dbReference>
<dbReference type="Gene3D" id="3.40.50.300">
    <property type="entry name" value="P-loop containing nucleotide triphosphate hydrolases"/>
    <property type="match status" value="2"/>
</dbReference>
<dbReference type="GO" id="GO:0003677">
    <property type="term" value="F:DNA binding"/>
    <property type="evidence" value="ECO:0007669"/>
    <property type="project" value="UniProtKB-UniRule"/>
</dbReference>
<dbReference type="PANTHER" id="PTHR11070:SF23">
    <property type="entry name" value="RECBCD ENZYME SUBUNIT RECB"/>
    <property type="match status" value="1"/>
</dbReference>
<comment type="domain">
    <text evidence="15">The C-terminal domain has nuclease activity and interacts with RecD. It interacts with RecA, facilitating its loading onto ssDNA.</text>
</comment>
<dbReference type="InterPro" id="IPR014017">
    <property type="entry name" value="DNA_helicase_UvrD-like_C"/>
</dbReference>
<reference evidence="20" key="1">
    <citation type="submission" date="2020-02" db="EMBL/GenBank/DDBJ databases">
        <authorList>
            <person name="Meier V. D."/>
        </authorList>
    </citation>
    <scope>NUCLEOTIDE SEQUENCE</scope>
    <source>
        <strain evidence="20">AVDCRST_MAG75</strain>
    </source>
</reference>
<protein>
    <recommendedName>
        <fullName evidence="15">RecBCD enzyme subunit RecB</fullName>
        <ecNumber evidence="15">3.1.11.5</ecNumber>
        <ecNumber evidence="15">5.6.2.4</ecNumber>
    </recommendedName>
    <alternativeName>
        <fullName evidence="15">DNA 3'-5' helicase subunit RecB</fullName>
    </alternativeName>
    <alternativeName>
        <fullName evidence="15">Exonuclease V subunit RecB</fullName>
        <shortName evidence="15">ExoV subunit RecB</shortName>
    </alternativeName>
    <alternativeName>
        <fullName evidence="15">Helicase/nuclease RecBCD subunit RecB</fullName>
    </alternativeName>
</protein>
<keyword evidence="5 15" id="KW-0378">Hydrolase</keyword>
<evidence type="ECO:0000256" key="7">
    <source>
        <dbReference type="ARBA" id="ARBA00022839"/>
    </source>
</evidence>
<keyword evidence="8 15" id="KW-0067">ATP-binding</keyword>
<feature type="binding site" evidence="15">
    <location>
        <position position="893"/>
    </location>
    <ligand>
        <name>Mg(2+)</name>
        <dbReference type="ChEBI" id="CHEBI:18420"/>
    </ligand>
</feature>
<dbReference type="Pfam" id="PF00580">
    <property type="entry name" value="UvrD-helicase"/>
    <property type="match status" value="1"/>
</dbReference>
<dbReference type="EC" id="5.6.2.4" evidence="15"/>
<evidence type="ECO:0000256" key="2">
    <source>
        <dbReference type="ARBA" id="ARBA00022723"/>
    </source>
</evidence>
<feature type="binding site" evidence="16">
    <location>
        <begin position="30"/>
        <end position="37"/>
    </location>
    <ligand>
        <name>ATP</name>
        <dbReference type="ChEBI" id="CHEBI:30616"/>
    </ligand>
</feature>
<evidence type="ECO:0000256" key="6">
    <source>
        <dbReference type="ARBA" id="ARBA00022806"/>
    </source>
</evidence>
<dbReference type="InterPro" id="IPR011604">
    <property type="entry name" value="PDDEXK-like_dom_sf"/>
</dbReference>
<dbReference type="CDD" id="cd22352">
    <property type="entry name" value="RecB_C-like"/>
    <property type="match status" value="1"/>
</dbReference>
<dbReference type="GO" id="GO:0005829">
    <property type="term" value="C:cytosol"/>
    <property type="evidence" value="ECO:0007669"/>
    <property type="project" value="TreeGrafter"/>
</dbReference>
<dbReference type="Gene3D" id="3.90.320.10">
    <property type="match status" value="1"/>
</dbReference>
<feature type="binding site" evidence="15">
    <location>
        <position position="1043"/>
    </location>
    <ligand>
        <name>Mg(2+)</name>
        <dbReference type="ChEBI" id="CHEBI:18420"/>
    </ligand>
</feature>
<evidence type="ECO:0000259" key="18">
    <source>
        <dbReference type="PROSITE" id="PS51198"/>
    </source>
</evidence>
<dbReference type="InterPro" id="IPR014016">
    <property type="entry name" value="UvrD-like_ATP-bd"/>
</dbReference>
<dbReference type="SUPFAM" id="SSF52540">
    <property type="entry name" value="P-loop containing nucleoside triphosphate hydrolases"/>
    <property type="match status" value="1"/>
</dbReference>
<dbReference type="Pfam" id="PF12705">
    <property type="entry name" value="PDDEXK_1"/>
    <property type="match status" value="1"/>
</dbReference>
<dbReference type="InterPro" id="IPR038726">
    <property type="entry name" value="PDDEXK_AddAB-type"/>
</dbReference>
<dbReference type="GO" id="GO:0005524">
    <property type="term" value="F:ATP binding"/>
    <property type="evidence" value="ECO:0007669"/>
    <property type="project" value="UniProtKB-UniRule"/>
</dbReference>
<keyword evidence="3 15" id="KW-0547">Nucleotide-binding</keyword>
<evidence type="ECO:0000256" key="5">
    <source>
        <dbReference type="ARBA" id="ARBA00022801"/>
    </source>
</evidence>
<evidence type="ECO:0000256" key="16">
    <source>
        <dbReference type="PROSITE-ProRule" id="PRU00560"/>
    </source>
</evidence>
<dbReference type="Gene3D" id="1.10.486.10">
    <property type="entry name" value="PCRA, domain 4"/>
    <property type="match status" value="1"/>
</dbReference>
<evidence type="ECO:0000256" key="15">
    <source>
        <dbReference type="HAMAP-Rule" id="MF_01485"/>
    </source>
</evidence>
<evidence type="ECO:0000259" key="19">
    <source>
        <dbReference type="PROSITE" id="PS51217"/>
    </source>
</evidence>
<feature type="active site" description="For nuclease activity" evidence="15">
    <location>
        <position position="1043"/>
    </location>
</feature>
<dbReference type="InterPro" id="IPR011335">
    <property type="entry name" value="Restrct_endonuc-II-like"/>
</dbReference>
<dbReference type="InterPro" id="IPR000212">
    <property type="entry name" value="DNA_helicase_UvrD/REP"/>
</dbReference>
<evidence type="ECO:0000256" key="1">
    <source>
        <dbReference type="ARBA" id="ARBA00022722"/>
    </source>
</evidence>
<comment type="miscellaneous">
    <text evidence="15">In the RecBCD complex, RecB has a slow 3'-5' helicase, an exonuclease activity and loads RecA onto ssDNA, RecD has a fast 5'-3' helicase activity, while RecC stimulates the ATPase and processivity of the RecB helicase and contributes to recognition of the Chi site.</text>
</comment>
<keyword evidence="12 15" id="KW-0413">Isomerase</keyword>
<accession>A0A6J4NHZ3</accession>
<evidence type="ECO:0000256" key="4">
    <source>
        <dbReference type="ARBA" id="ARBA00022763"/>
    </source>
</evidence>
<dbReference type="EC" id="3.1.11.5" evidence="15"/>
<comment type="catalytic activity">
    <reaction evidence="13 15">
        <text>Couples ATP hydrolysis with the unwinding of duplex DNA by translocating in the 3'-5' direction.</text>
        <dbReference type="EC" id="5.6.2.4"/>
    </reaction>
</comment>
<evidence type="ECO:0000256" key="13">
    <source>
        <dbReference type="ARBA" id="ARBA00034617"/>
    </source>
</evidence>
<comment type="domain">
    <text evidence="15">The N-terminal DNA-binding domain is a ssDNA-dependent ATPase and has ATP-dependent 3'-5' helicase function. This domain interacts with RecC.</text>
</comment>
<keyword evidence="10 15" id="KW-0238">DNA-binding</keyword>
<dbReference type="AlphaFoldDB" id="A0A6J4NHZ3"/>
<dbReference type="GO" id="GO:0008854">
    <property type="term" value="F:exodeoxyribonuclease V activity"/>
    <property type="evidence" value="ECO:0007669"/>
    <property type="project" value="UniProtKB-EC"/>
</dbReference>
<organism evidence="20">
    <name type="scientific">uncultured Propionibacteriaceae bacterium</name>
    <dbReference type="NCBI Taxonomy" id="257457"/>
    <lineage>
        <taxon>Bacteria</taxon>
        <taxon>Bacillati</taxon>
        <taxon>Actinomycetota</taxon>
        <taxon>Actinomycetes</taxon>
        <taxon>Propionibacteriales</taxon>
        <taxon>Propionibacteriaceae</taxon>
        <taxon>environmental samples</taxon>
    </lineage>
</organism>
<keyword evidence="1 15" id="KW-0540">Nuclease</keyword>
<feature type="domain" description="UvrD-like helicase ATP-binding" evidence="18">
    <location>
        <begin position="9"/>
        <end position="350"/>
    </location>
</feature>
<evidence type="ECO:0000313" key="20">
    <source>
        <dbReference type="EMBL" id="CAA9388366.1"/>
    </source>
</evidence>
<keyword evidence="7 15" id="KW-0269">Exonuclease</keyword>
<name>A0A6J4NHZ3_9ACTN</name>
<dbReference type="Pfam" id="PF13361">
    <property type="entry name" value="UvrD_C"/>
    <property type="match status" value="1"/>
</dbReference>
<feature type="region of interest" description="Nuclease activity, interacts with RecD and RecA" evidence="15">
    <location>
        <begin position="817"/>
        <end position="1152"/>
    </location>
</feature>
<comment type="catalytic activity">
    <reaction evidence="15">
        <text>Exonucleolytic cleavage (in the presence of ATP) in either 5'- to 3'- or 3'- to 5'-direction to yield 5'-phosphooligonucleotides.</text>
        <dbReference type="EC" id="3.1.11.5"/>
    </reaction>
</comment>
<comment type="catalytic activity">
    <reaction evidence="14 15">
        <text>ATP + H2O = ADP + phosphate + H(+)</text>
        <dbReference type="Rhea" id="RHEA:13065"/>
        <dbReference type="ChEBI" id="CHEBI:15377"/>
        <dbReference type="ChEBI" id="CHEBI:15378"/>
        <dbReference type="ChEBI" id="CHEBI:30616"/>
        <dbReference type="ChEBI" id="CHEBI:43474"/>
        <dbReference type="ChEBI" id="CHEBI:456216"/>
        <dbReference type="EC" id="5.6.2.4"/>
    </reaction>
</comment>
<keyword evidence="6 15" id="KW-0347">Helicase</keyword>
<sequence>MSDTNTLAVDDVTVFNVCGELPTGTTVLEASAGTGKTFTIAALAARYVADGVADLDQLMLVTFGRTATNDLRMRVRERFVGLERSLASTRAGREDPAMPVVEGRDEVERLLCAGDAETLAARHSRIVRALSDFDAATIATTHEFCLHMLDGLGVLGEREPNAVFVEHLSELTREVAGDVYLRRYASSPALPPMTYPEALQLANDAVAAGDSRLVPIPEPAACSGAAAERVAFAQEVRDEVHRRKEAGRLFTYDDMLTRLRDSLAHPRYGEAAADRLRRRYHIVLVDEFQDTDPVQWEILRRAFHTHATLILIGDPKQAIYAFRGADVFSYLEAVGAADRVATLSTNWRSDDALVDAVQTLVGGAALGDPRIVVRPVVAAQRERRLTLRGAAPAGGAATAGLTAPIRMRVERYDAELERLPSVTTLRPQILADLVADITAVLSSNLTLDLDRETHEIGPADIAVLVKRNERGEAIRDALTAAGVPAVMLGASSVFASEMATQWLTLLTALEQPRQSLVRNAAMTCFLGWSFTRLAAADEDELSLLSQRVRWWSRTLASSGVAALLEAITADTGLAERLLGQVGGERRLTDLRHIGQSLHAAMTSGQLGVSALIEWLREQIADARVNGLTEGTRRLETDADAVHILTVHRSKGLEFPIVYLPEAWDRHVSSDDTGATLRLHHRTGEDQATFERVIDVGGVGGPGRMARLDACRREDAGEELRLLYVALTRAQCQVVTWWAPSRNTESSALHRFLQGPRHEGVEPELRYPAKADPFSCSHLGPGFSLEPMVHRSPQVWQPEPSRHPHLRAETFDRELDLAWRRTSYSSLTAAVHGLDLATGAVGSEPEAIKEDDESQAAAAIPVPSDEEAATSPGMDRLSPMAELPSGTAFGTAVHAILETVDPRSADLLGALRAAAAAELSRSQAGPMTAEALALGLLPALLTPLGSLADQRRLCDIDARDRLPELTFEFPLAGGDQVRSDIALGAVAPLLRRHLGRDEPLGEYADLLDHPALAEQPLRGYLNGSIDAVLRLRDSEGEPRYAVVDYKTNWLGEFNGEVLTLGHYAPPRLTAAMMNAHYPLQALLYAVAVHRMLRWRQPGYDPERHLGGVLYLFVRGMGGADTPVVDDVPCGVFSWLPPAQLIVDLSDLLDGGRP</sequence>
<keyword evidence="2 15" id="KW-0479">Metal-binding</keyword>
<feature type="region of interest" description="DNA-binding and helicase activity, interacts with RecC" evidence="15">
    <location>
        <begin position="1"/>
        <end position="791"/>
    </location>
</feature>
<dbReference type="GO" id="GO:0009338">
    <property type="term" value="C:exodeoxyribonuclease V complex"/>
    <property type="evidence" value="ECO:0007669"/>
    <property type="project" value="TreeGrafter"/>
</dbReference>
<dbReference type="HAMAP" id="MF_01485">
    <property type="entry name" value="RecB"/>
    <property type="match status" value="1"/>
</dbReference>
<gene>
    <name evidence="15" type="primary">recB</name>
    <name evidence="20" type="ORF">AVDCRST_MAG75-1419</name>
</gene>
<dbReference type="PROSITE" id="PS51198">
    <property type="entry name" value="UVRD_HELICASE_ATP_BIND"/>
    <property type="match status" value="1"/>
</dbReference>
<dbReference type="EMBL" id="CADCUO010000081">
    <property type="protein sequence ID" value="CAA9388366.1"/>
    <property type="molecule type" value="Genomic_DNA"/>
</dbReference>
<evidence type="ECO:0000256" key="12">
    <source>
        <dbReference type="ARBA" id="ARBA00023235"/>
    </source>
</evidence>
<feature type="domain" description="UvrD-like helicase C-terminal" evidence="19">
    <location>
        <begin position="374"/>
        <end position="651"/>
    </location>
</feature>
<keyword evidence="11 15" id="KW-0234">DNA repair</keyword>
<feature type="region of interest" description="Disordered" evidence="17">
    <location>
        <begin position="841"/>
        <end position="881"/>
    </location>
</feature>
<comment type="cofactor">
    <cofactor evidence="15">
        <name>Mg(2+)</name>
        <dbReference type="ChEBI" id="CHEBI:18420"/>
    </cofactor>
    <text evidence="15">Binds 1 Mg(2+) ion per subunit.</text>
</comment>
<dbReference type="InterPro" id="IPR004586">
    <property type="entry name" value="RecB"/>
</dbReference>
<dbReference type="GO" id="GO:0043138">
    <property type="term" value="F:3'-5' DNA helicase activity"/>
    <property type="evidence" value="ECO:0007669"/>
    <property type="project" value="UniProtKB-UniRule"/>
</dbReference>
<dbReference type="SUPFAM" id="SSF52980">
    <property type="entry name" value="Restriction endonuclease-like"/>
    <property type="match status" value="1"/>
</dbReference>
<comment type="function">
    <text evidence="15">A helicase/nuclease that prepares dsDNA breaks (DSB) for recombinational DNA repair. Binds to DSBs and unwinds DNA via a highly rapid and processive ATP-dependent bidirectional helicase activity. Unwinds dsDNA until it encounters a Chi (crossover hotspot instigator) sequence from the 3' direction. Cuts ssDNA a few nucleotides 3' to the Chi site. The properties and activities of the enzyme are changed at Chi. The Chi-altered holoenzyme produces a long 3'-ssDNA overhang and facilitates RecA-binding to the ssDNA for homologous DNA recombination and repair. Holoenzyme degrades any linearized DNA that is unable to undergo homologous recombination. In the holoenzyme this subunit contributes ATPase, 3'-5' helicase, exonuclease activity and loads RecA onto ssDNA.</text>
</comment>
<comment type="similarity">
    <text evidence="15">Belongs to the helicase family. UvrD subfamily.</text>
</comment>
<evidence type="ECO:0000256" key="11">
    <source>
        <dbReference type="ARBA" id="ARBA00023204"/>
    </source>
</evidence>
<evidence type="ECO:0000256" key="3">
    <source>
        <dbReference type="ARBA" id="ARBA00022741"/>
    </source>
</evidence>
<keyword evidence="9 15" id="KW-0460">Magnesium</keyword>
<evidence type="ECO:0000256" key="9">
    <source>
        <dbReference type="ARBA" id="ARBA00022842"/>
    </source>
</evidence>
<dbReference type="PROSITE" id="PS51217">
    <property type="entry name" value="UVRD_HELICASE_CTER"/>
    <property type="match status" value="1"/>
</dbReference>
<evidence type="ECO:0000256" key="10">
    <source>
        <dbReference type="ARBA" id="ARBA00023125"/>
    </source>
</evidence>
<comment type="subunit">
    <text evidence="15">Heterotrimer of RecB, RecC and RecD. All subunits contribute to DNA-binding. Interacts with RecA.</text>
</comment>
<evidence type="ECO:0000256" key="14">
    <source>
        <dbReference type="ARBA" id="ARBA00048988"/>
    </source>
</evidence>
<dbReference type="GO" id="GO:0000724">
    <property type="term" value="P:double-strand break repair via homologous recombination"/>
    <property type="evidence" value="ECO:0007669"/>
    <property type="project" value="UniProtKB-UniRule"/>
</dbReference>
<feature type="binding site" evidence="15">
    <location>
        <position position="1025"/>
    </location>
    <ligand>
        <name>Mg(2+)</name>
        <dbReference type="ChEBI" id="CHEBI:18420"/>
    </ligand>
</feature>
<dbReference type="InterPro" id="IPR027417">
    <property type="entry name" value="P-loop_NTPase"/>
</dbReference>